<reference evidence="1" key="1">
    <citation type="submission" date="2025-08" db="UniProtKB">
        <authorList>
            <consortium name="Ensembl"/>
        </authorList>
    </citation>
    <scope>IDENTIFICATION</scope>
</reference>
<accession>A0A3B3YE52</accession>
<proteinExistence type="predicted"/>
<dbReference type="Proteomes" id="UP000261480">
    <property type="component" value="Unplaced"/>
</dbReference>
<protein>
    <submittedName>
        <fullName evidence="1">Uncharacterized protein</fullName>
    </submittedName>
</protein>
<reference evidence="1" key="2">
    <citation type="submission" date="2025-09" db="UniProtKB">
        <authorList>
            <consortium name="Ensembl"/>
        </authorList>
    </citation>
    <scope>IDENTIFICATION</scope>
</reference>
<evidence type="ECO:0000313" key="2">
    <source>
        <dbReference type="Proteomes" id="UP000261480"/>
    </source>
</evidence>
<dbReference type="Ensembl" id="ENSPMET00000005134.1">
    <property type="protein sequence ID" value="ENSPMEP00000025433.1"/>
    <property type="gene ID" value="ENSPMEG00000008381.1"/>
</dbReference>
<keyword evidence="2" id="KW-1185">Reference proteome</keyword>
<sequence>GRSKKKLRAAWDHSKNGDVKKKLYNWTNNPGEDLVFFYPFILPLFIYQLE</sequence>
<name>A0A3B3YE52_9TELE</name>
<dbReference type="AlphaFoldDB" id="A0A3B3YE52"/>
<organism evidence="1 2">
    <name type="scientific">Poecilia mexicana</name>
    <dbReference type="NCBI Taxonomy" id="48701"/>
    <lineage>
        <taxon>Eukaryota</taxon>
        <taxon>Metazoa</taxon>
        <taxon>Chordata</taxon>
        <taxon>Craniata</taxon>
        <taxon>Vertebrata</taxon>
        <taxon>Euteleostomi</taxon>
        <taxon>Actinopterygii</taxon>
        <taxon>Neopterygii</taxon>
        <taxon>Teleostei</taxon>
        <taxon>Neoteleostei</taxon>
        <taxon>Acanthomorphata</taxon>
        <taxon>Ovalentaria</taxon>
        <taxon>Atherinomorphae</taxon>
        <taxon>Cyprinodontiformes</taxon>
        <taxon>Poeciliidae</taxon>
        <taxon>Poeciliinae</taxon>
        <taxon>Poecilia</taxon>
    </lineage>
</organism>
<evidence type="ECO:0000313" key="1">
    <source>
        <dbReference type="Ensembl" id="ENSPMEP00000025433.1"/>
    </source>
</evidence>